<accession>A0A024UUG4</accession>
<keyword evidence="1" id="KW-0732">Signal</keyword>
<feature type="chain" id="PRO_5001535325" evidence="1">
    <location>
        <begin position="20"/>
        <end position="45"/>
    </location>
</feature>
<evidence type="ECO:0000313" key="2">
    <source>
        <dbReference type="EMBL" id="ETW09298.1"/>
    </source>
</evidence>
<feature type="signal peptide" evidence="1">
    <location>
        <begin position="1"/>
        <end position="19"/>
    </location>
</feature>
<name>A0A024UUG4_9STRA</name>
<protein>
    <submittedName>
        <fullName evidence="2">Uncharacterized protein</fullName>
    </submittedName>
</protein>
<dbReference type="EMBL" id="KI913953">
    <property type="protein sequence ID" value="ETW09298.1"/>
    <property type="molecule type" value="Genomic_DNA"/>
</dbReference>
<proteinExistence type="predicted"/>
<dbReference type="RefSeq" id="XP_008863103.1">
    <property type="nucleotide sequence ID" value="XM_008864881.1"/>
</dbReference>
<gene>
    <name evidence="2" type="ORF">H310_01690</name>
</gene>
<dbReference type="VEuPathDB" id="FungiDB:H310_01690"/>
<organism evidence="2">
    <name type="scientific">Aphanomyces invadans</name>
    <dbReference type="NCBI Taxonomy" id="157072"/>
    <lineage>
        <taxon>Eukaryota</taxon>
        <taxon>Sar</taxon>
        <taxon>Stramenopiles</taxon>
        <taxon>Oomycota</taxon>
        <taxon>Saprolegniomycetes</taxon>
        <taxon>Saprolegniales</taxon>
        <taxon>Verrucalvaceae</taxon>
        <taxon>Aphanomyces</taxon>
    </lineage>
</organism>
<dbReference type="GeneID" id="20078740"/>
<dbReference type="AlphaFoldDB" id="A0A024UUG4"/>
<evidence type="ECO:0000256" key="1">
    <source>
        <dbReference type="SAM" id="SignalP"/>
    </source>
</evidence>
<sequence>MHLLLSIATTFAALVSVLAQVPIPTAPLGFTYGNGSADATKPIWP</sequence>
<reference evidence="2" key="1">
    <citation type="submission" date="2013-12" db="EMBL/GenBank/DDBJ databases">
        <title>The Genome Sequence of Aphanomyces invadans NJM9701.</title>
        <authorList>
            <consortium name="The Broad Institute Genomics Platform"/>
            <person name="Russ C."/>
            <person name="Tyler B."/>
            <person name="van West P."/>
            <person name="Dieguez-Uribeondo J."/>
            <person name="Young S.K."/>
            <person name="Zeng Q."/>
            <person name="Gargeya S."/>
            <person name="Fitzgerald M."/>
            <person name="Abouelleil A."/>
            <person name="Alvarado L."/>
            <person name="Chapman S.B."/>
            <person name="Gainer-Dewar J."/>
            <person name="Goldberg J."/>
            <person name="Griggs A."/>
            <person name="Gujja S."/>
            <person name="Hansen M."/>
            <person name="Howarth C."/>
            <person name="Imamovic A."/>
            <person name="Ireland A."/>
            <person name="Larimer J."/>
            <person name="McCowan C."/>
            <person name="Murphy C."/>
            <person name="Pearson M."/>
            <person name="Poon T.W."/>
            <person name="Priest M."/>
            <person name="Roberts A."/>
            <person name="Saif S."/>
            <person name="Shea T."/>
            <person name="Sykes S."/>
            <person name="Wortman J."/>
            <person name="Nusbaum C."/>
            <person name="Birren B."/>
        </authorList>
    </citation>
    <scope>NUCLEOTIDE SEQUENCE [LARGE SCALE GENOMIC DNA]</scope>
    <source>
        <strain evidence="2">NJM9701</strain>
    </source>
</reference>